<dbReference type="InterPro" id="IPR036412">
    <property type="entry name" value="HAD-like_sf"/>
</dbReference>
<reference evidence="2" key="1">
    <citation type="submission" date="2016-10" db="EMBL/GenBank/DDBJ databases">
        <authorList>
            <person name="Varghese N."/>
            <person name="Submissions S."/>
        </authorList>
    </citation>
    <scope>NUCLEOTIDE SEQUENCE [LARGE SCALE GENOMIC DNA]</scope>
    <source>
        <strain evidence="2">DSM 26894</strain>
    </source>
</reference>
<dbReference type="SUPFAM" id="SSF56784">
    <property type="entry name" value="HAD-like"/>
    <property type="match status" value="1"/>
</dbReference>
<dbReference type="AlphaFoldDB" id="A0A1I6S2J7"/>
<dbReference type="InterPro" id="IPR023198">
    <property type="entry name" value="PGP-like_dom2"/>
</dbReference>
<dbReference type="Pfam" id="PF13419">
    <property type="entry name" value="HAD_2"/>
    <property type="match status" value="1"/>
</dbReference>
<name>A0A1I6S2J7_9RHOB</name>
<dbReference type="RefSeq" id="WP_092423443.1">
    <property type="nucleotide sequence ID" value="NZ_FNCL01000004.1"/>
</dbReference>
<dbReference type="InterPro" id="IPR041492">
    <property type="entry name" value="HAD_2"/>
</dbReference>
<dbReference type="STRING" id="311180.SAMN04488050_10484"/>
<protein>
    <submittedName>
        <fullName evidence="1">Phosphoglycolate phosphatase</fullName>
    </submittedName>
</protein>
<keyword evidence="2" id="KW-1185">Reference proteome</keyword>
<organism evidence="1 2">
    <name type="scientific">Alloyangia pacifica</name>
    <dbReference type="NCBI Taxonomy" id="311180"/>
    <lineage>
        <taxon>Bacteria</taxon>
        <taxon>Pseudomonadati</taxon>
        <taxon>Pseudomonadota</taxon>
        <taxon>Alphaproteobacteria</taxon>
        <taxon>Rhodobacterales</taxon>
        <taxon>Roseobacteraceae</taxon>
        <taxon>Alloyangia</taxon>
    </lineage>
</organism>
<gene>
    <name evidence="1" type="ORF">SAMN04488050_10484</name>
</gene>
<dbReference type="Proteomes" id="UP000199392">
    <property type="component" value="Unassembled WGS sequence"/>
</dbReference>
<dbReference type="GO" id="GO:0004713">
    <property type="term" value="F:protein tyrosine kinase activity"/>
    <property type="evidence" value="ECO:0007669"/>
    <property type="project" value="TreeGrafter"/>
</dbReference>
<dbReference type="PANTHER" id="PTHR43434:SF20">
    <property type="entry name" value="5'-NUCLEOTIDASE"/>
    <property type="match status" value="1"/>
</dbReference>
<evidence type="ECO:0000313" key="1">
    <source>
        <dbReference type="EMBL" id="SFS71162.1"/>
    </source>
</evidence>
<dbReference type="InterPro" id="IPR023214">
    <property type="entry name" value="HAD_sf"/>
</dbReference>
<dbReference type="Gene3D" id="1.10.150.240">
    <property type="entry name" value="Putative phosphatase, domain 2"/>
    <property type="match status" value="1"/>
</dbReference>
<dbReference type="InterPro" id="IPR050155">
    <property type="entry name" value="HAD-like_hydrolase_sf"/>
</dbReference>
<evidence type="ECO:0000313" key="2">
    <source>
        <dbReference type="Proteomes" id="UP000199392"/>
    </source>
</evidence>
<proteinExistence type="predicted"/>
<dbReference type="GO" id="GO:0005829">
    <property type="term" value="C:cytosol"/>
    <property type="evidence" value="ECO:0007669"/>
    <property type="project" value="TreeGrafter"/>
</dbReference>
<dbReference type="OrthoDB" id="9793014at2"/>
<sequence>MDKFVLFDLDGTLVDPAPGIIGAFKHALFTLGQPVPADEALHWVIGPPLRESFARMLGASDRVEEAVALYREVYGETGLFEAEPYAGIPEVLTDLRDAGYRLFLCTAKPLPFARRVVAHFGLDPWFEALYGAELGGRFDDKADLIAHILKEQGFSAGQGVMVGDRDNDTHAAKRNDMASVGVLWGYGSRAELVETGATVLCDTPAAILPSIEALLIR</sequence>
<dbReference type="PANTHER" id="PTHR43434">
    <property type="entry name" value="PHOSPHOGLYCOLATE PHOSPHATASE"/>
    <property type="match status" value="1"/>
</dbReference>
<dbReference type="EMBL" id="FOZW01000004">
    <property type="protein sequence ID" value="SFS71162.1"/>
    <property type="molecule type" value="Genomic_DNA"/>
</dbReference>
<accession>A0A1I6S2J7</accession>
<dbReference type="Gene3D" id="3.40.50.1000">
    <property type="entry name" value="HAD superfamily/HAD-like"/>
    <property type="match status" value="1"/>
</dbReference>